<sequence length="391" mass="40965">MTRWGHVYIAVLSGVAAALHVGKVPPAIPLFRAELGMDLVTAGWLMGVVSVLGAVCGLAIGRFTDHLTHRKAMIYGLALLVIGSFIGAATHIEAVIFASRFLESFGLIAVSVAAPGFINSSIKLEDRQVALGLWGVWMPVGVAVMMMTSPFLLPLFGWQGLWIFAGLFSLVPMALLILARVPTGGAAAPASGSLLQAVKLVASRRASWILAGIFAAYSGSFMSLFGFLPTLLVEELQISLTAASLMTAFAVLMNGAGNIIGGVLARRDAPRWLLIAIPSVLLGVLSFVVFADGYPVWLRYGASILYAVSSGAIPATIMGLLPVYAPRQDLVGTFSGFVVQGSSVGQVFGPMLLAAIASAMGWSGAPLYIGTMGAIGFVLALCLRHSERTTR</sequence>
<dbReference type="SUPFAM" id="SSF103473">
    <property type="entry name" value="MFS general substrate transporter"/>
    <property type="match status" value="1"/>
</dbReference>
<keyword evidence="3 6" id="KW-0812">Transmembrane</keyword>
<dbReference type="EMBL" id="JALPRY010000015">
    <property type="protein sequence ID" value="MCK8781022.1"/>
    <property type="molecule type" value="Genomic_DNA"/>
</dbReference>
<protein>
    <submittedName>
        <fullName evidence="8">MFS transporter</fullName>
    </submittedName>
</protein>
<proteinExistence type="predicted"/>
<dbReference type="PANTHER" id="PTHR43124:SF3">
    <property type="entry name" value="CHLORAMPHENICOL EFFLUX PUMP RV0191"/>
    <property type="match status" value="1"/>
</dbReference>
<keyword evidence="9" id="KW-1185">Reference proteome</keyword>
<keyword evidence="5 6" id="KW-0472">Membrane</keyword>
<evidence type="ECO:0000256" key="2">
    <source>
        <dbReference type="ARBA" id="ARBA00022475"/>
    </source>
</evidence>
<dbReference type="Proteomes" id="UP001202827">
    <property type="component" value="Unassembled WGS sequence"/>
</dbReference>
<dbReference type="PROSITE" id="PS50850">
    <property type="entry name" value="MFS"/>
    <property type="match status" value="1"/>
</dbReference>
<dbReference type="InterPro" id="IPR011701">
    <property type="entry name" value="MFS"/>
</dbReference>
<evidence type="ECO:0000256" key="5">
    <source>
        <dbReference type="ARBA" id="ARBA00023136"/>
    </source>
</evidence>
<feature type="transmembrane region" description="Helical" evidence="6">
    <location>
        <begin position="303"/>
        <end position="325"/>
    </location>
</feature>
<feature type="transmembrane region" description="Helical" evidence="6">
    <location>
        <begin position="98"/>
        <end position="118"/>
    </location>
</feature>
<dbReference type="InterPro" id="IPR020846">
    <property type="entry name" value="MFS_dom"/>
</dbReference>
<organism evidence="8 9">
    <name type="scientific">Neorhizobium turbinariae</name>
    <dbReference type="NCBI Taxonomy" id="2937795"/>
    <lineage>
        <taxon>Bacteria</taxon>
        <taxon>Pseudomonadati</taxon>
        <taxon>Pseudomonadota</taxon>
        <taxon>Alphaproteobacteria</taxon>
        <taxon>Hyphomicrobiales</taxon>
        <taxon>Rhizobiaceae</taxon>
        <taxon>Rhizobium/Agrobacterium group</taxon>
        <taxon>Neorhizobium</taxon>
    </lineage>
</organism>
<feature type="transmembrane region" description="Helical" evidence="6">
    <location>
        <begin position="238"/>
        <end position="260"/>
    </location>
</feature>
<feature type="transmembrane region" description="Helical" evidence="6">
    <location>
        <begin position="208"/>
        <end position="232"/>
    </location>
</feature>
<feature type="domain" description="Major facilitator superfamily (MFS) profile" evidence="7">
    <location>
        <begin position="6"/>
        <end position="388"/>
    </location>
</feature>
<feature type="transmembrane region" description="Helical" evidence="6">
    <location>
        <begin position="337"/>
        <end position="359"/>
    </location>
</feature>
<reference evidence="8 9" key="1">
    <citation type="submission" date="2022-04" db="EMBL/GenBank/DDBJ databases">
        <title>Rhizobium coralii sp. nov., isolated from coral Turbinaria peltata.</title>
        <authorList>
            <person name="Sun H."/>
        </authorList>
    </citation>
    <scope>NUCLEOTIDE SEQUENCE [LARGE SCALE GENOMIC DNA]</scope>
    <source>
        <strain evidence="8 9">NTR19</strain>
    </source>
</reference>
<keyword evidence="4 6" id="KW-1133">Transmembrane helix</keyword>
<evidence type="ECO:0000256" key="4">
    <source>
        <dbReference type="ARBA" id="ARBA00022989"/>
    </source>
</evidence>
<feature type="transmembrane region" description="Helical" evidence="6">
    <location>
        <begin position="72"/>
        <end position="92"/>
    </location>
</feature>
<evidence type="ECO:0000313" key="8">
    <source>
        <dbReference type="EMBL" id="MCK8781022.1"/>
    </source>
</evidence>
<evidence type="ECO:0000313" key="9">
    <source>
        <dbReference type="Proteomes" id="UP001202827"/>
    </source>
</evidence>
<accession>A0ABT0IT01</accession>
<gene>
    <name evidence="8" type="ORF">M0654_13635</name>
</gene>
<dbReference type="PANTHER" id="PTHR43124">
    <property type="entry name" value="PURINE EFFLUX PUMP PBUE"/>
    <property type="match status" value="1"/>
</dbReference>
<feature type="transmembrane region" description="Helical" evidence="6">
    <location>
        <begin position="130"/>
        <end position="153"/>
    </location>
</feature>
<dbReference type="Pfam" id="PF07690">
    <property type="entry name" value="MFS_1"/>
    <property type="match status" value="1"/>
</dbReference>
<dbReference type="RefSeq" id="WP_248683609.1">
    <property type="nucleotide sequence ID" value="NZ_JALPRY010000015.1"/>
</dbReference>
<keyword evidence="2" id="KW-1003">Cell membrane</keyword>
<comment type="caution">
    <text evidence="8">The sequence shown here is derived from an EMBL/GenBank/DDBJ whole genome shotgun (WGS) entry which is preliminary data.</text>
</comment>
<dbReference type="Gene3D" id="1.20.1250.20">
    <property type="entry name" value="MFS general substrate transporter like domains"/>
    <property type="match status" value="1"/>
</dbReference>
<evidence type="ECO:0000256" key="6">
    <source>
        <dbReference type="SAM" id="Phobius"/>
    </source>
</evidence>
<comment type="subcellular location">
    <subcellularLocation>
        <location evidence="1">Cell membrane</location>
        <topology evidence="1">Multi-pass membrane protein</topology>
    </subcellularLocation>
</comment>
<feature type="transmembrane region" description="Helical" evidence="6">
    <location>
        <begin position="41"/>
        <end position="60"/>
    </location>
</feature>
<dbReference type="InterPro" id="IPR036259">
    <property type="entry name" value="MFS_trans_sf"/>
</dbReference>
<evidence type="ECO:0000256" key="3">
    <source>
        <dbReference type="ARBA" id="ARBA00022692"/>
    </source>
</evidence>
<feature type="transmembrane region" description="Helical" evidence="6">
    <location>
        <begin position="159"/>
        <end position="179"/>
    </location>
</feature>
<evidence type="ECO:0000259" key="7">
    <source>
        <dbReference type="PROSITE" id="PS50850"/>
    </source>
</evidence>
<feature type="transmembrane region" description="Helical" evidence="6">
    <location>
        <begin position="272"/>
        <end position="291"/>
    </location>
</feature>
<dbReference type="InterPro" id="IPR050189">
    <property type="entry name" value="MFS_Efflux_Transporters"/>
</dbReference>
<name>A0ABT0IT01_9HYPH</name>
<evidence type="ECO:0000256" key="1">
    <source>
        <dbReference type="ARBA" id="ARBA00004651"/>
    </source>
</evidence>
<feature type="transmembrane region" description="Helical" evidence="6">
    <location>
        <begin position="365"/>
        <end position="383"/>
    </location>
</feature>